<evidence type="ECO:0000256" key="9">
    <source>
        <dbReference type="PROSITE-ProRule" id="PRU00206"/>
    </source>
</evidence>
<keyword evidence="7" id="KW-0675">Receptor</keyword>
<evidence type="ECO:0000256" key="2">
    <source>
        <dbReference type="ARBA" id="ARBA00022692"/>
    </source>
</evidence>
<evidence type="ECO:0000256" key="10">
    <source>
        <dbReference type="SAM" id="MobiDB-lite"/>
    </source>
</evidence>
<feature type="compositionally biased region" description="Basic and acidic residues" evidence="10">
    <location>
        <begin position="227"/>
        <end position="237"/>
    </location>
</feature>
<evidence type="ECO:0000313" key="12">
    <source>
        <dbReference type="EMBL" id="CAH1777424.1"/>
    </source>
</evidence>
<gene>
    <name evidence="12" type="ORF">OFUS_LOCUS4470</name>
</gene>
<dbReference type="Proteomes" id="UP000749559">
    <property type="component" value="Unassembled WGS sequence"/>
</dbReference>
<evidence type="ECO:0000256" key="8">
    <source>
        <dbReference type="ARBA" id="ARBA00023180"/>
    </source>
</evidence>
<evidence type="ECO:0000256" key="1">
    <source>
        <dbReference type="ARBA" id="ARBA00004167"/>
    </source>
</evidence>
<keyword evidence="8" id="KW-0325">Glycoprotein</keyword>
<dbReference type="InterPro" id="IPR047526">
    <property type="entry name" value="TNR19/27/EDAR"/>
</dbReference>
<dbReference type="GO" id="GO:0046330">
    <property type="term" value="P:positive regulation of JNK cascade"/>
    <property type="evidence" value="ECO:0007669"/>
    <property type="project" value="InterPro"/>
</dbReference>
<feature type="disulfide bond" evidence="9">
    <location>
        <begin position="75"/>
        <end position="93"/>
    </location>
</feature>
<keyword evidence="5 11" id="KW-0472">Membrane</keyword>
<keyword evidence="2 11" id="KW-0812">Transmembrane</keyword>
<keyword evidence="3" id="KW-0677">Repeat</keyword>
<feature type="repeat" description="TNFR-Cys" evidence="9">
    <location>
        <begin position="51"/>
        <end position="93"/>
    </location>
</feature>
<feature type="region of interest" description="Disordered" evidence="10">
    <location>
        <begin position="227"/>
        <end position="278"/>
    </location>
</feature>
<keyword evidence="4 11" id="KW-1133">Transmembrane helix</keyword>
<dbReference type="EMBL" id="CAIIXF020000002">
    <property type="protein sequence ID" value="CAH1777424.1"/>
    <property type="molecule type" value="Genomic_DNA"/>
</dbReference>
<evidence type="ECO:0000313" key="13">
    <source>
        <dbReference type="Proteomes" id="UP000749559"/>
    </source>
</evidence>
<dbReference type="InterPro" id="IPR001368">
    <property type="entry name" value="TNFR/NGFR_Cys_rich_reg"/>
</dbReference>
<feature type="compositionally biased region" description="Basic and acidic residues" evidence="10">
    <location>
        <begin position="244"/>
        <end position="253"/>
    </location>
</feature>
<organism evidence="12 13">
    <name type="scientific">Owenia fusiformis</name>
    <name type="common">Polychaete worm</name>
    <dbReference type="NCBI Taxonomy" id="6347"/>
    <lineage>
        <taxon>Eukaryota</taxon>
        <taxon>Metazoa</taxon>
        <taxon>Spiralia</taxon>
        <taxon>Lophotrochozoa</taxon>
        <taxon>Annelida</taxon>
        <taxon>Polychaeta</taxon>
        <taxon>Sedentaria</taxon>
        <taxon>Canalipalpata</taxon>
        <taxon>Sabellida</taxon>
        <taxon>Oweniida</taxon>
        <taxon>Oweniidae</taxon>
        <taxon>Owenia</taxon>
    </lineage>
</organism>
<accession>A0A8J1THB2</accession>
<dbReference type="GO" id="GO:0005886">
    <property type="term" value="C:plasma membrane"/>
    <property type="evidence" value="ECO:0007669"/>
    <property type="project" value="TreeGrafter"/>
</dbReference>
<protein>
    <submittedName>
        <fullName evidence="12">Uncharacterized protein</fullName>
    </submittedName>
</protein>
<dbReference type="CDD" id="cd00185">
    <property type="entry name" value="TNFRSF"/>
    <property type="match status" value="1"/>
</dbReference>
<evidence type="ECO:0000256" key="7">
    <source>
        <dbReference type="ARBA" id="ARBA00023170"/>
    </source>
</evidence>
<dbReference type="PANTHER" id="PTHR12120">
    <property type="entry name" value="TNFR-CYS DOMAIN-CONTAINING PROTEIN"/>
    <property type="match status" value="1"/>
</dbReference>
<dbReference type="GO" id="GO:0038023">
    <property type="term" value="F:signaling receptor activity"/>
    <property type="evidence" value="ECO:0007669"/>
    <property type="project" value="InterPro"/>
</dbReference>
<evidence type="ECO:0000256" key="3">
    <source>
        <dbReference type="ARBA" id="ARBA00022737"/>
    </source>
</evidence>
<dbReference type="AlphaFoldDB" id="A0A8J1THB2"/>
<feature type="disulfide bond" evidence="9">
    <location>
        <begin position="72"/>
        <end position="85"/>
    </location>
</feature>
<dbReference type="GO" id="GO:0043123">
    <property type="term" value="P:positive regulation of canonical NF-kappaB signal transduction"/>
    <property type="evidence" value="ECO:0007669"/>
    <property type="project" value="InterPro"/>
</dbReference>
<comment type="caution">
    <text evidence="12">The sequence shown here is derived from an EMBL/GenBank/DDBJ whole genome shotgun (WGS) entry which is preliminary data.</text>
</comment>
<keyword evidence="6 9" id="KW-1015">Disulfide bond</keyword>
<evidence type="ECO:0000256" key="11">
    <source>
        <dbReference type="SAM" id="Phobius"/>
    </source>
</evidence>
<comment type="caution">
    <text evidence="9">Lacks conserved residue(s) required for the propagation of feature annotation.</text>
</comment>
<evidence type="ECO:0000256" key="5">
    <source>
        <dbReference type="ARBA" id="ARBA00023136"/>
    </source>
</evidence>
<evidence type="ECO:0000256" key="6">
    <source>
        <dbReference type="ARBA" id="ARBA00023157"/>
    </source>
</evidence>
<dbReference type="OrthoDB" id="10048028at2759"/>
<name>A0A8J1THB2_OWEFU</name>
<feature type="transmembrane region" description="Helical" evidence="11">
    <location>
        <begin position="193"/>
        <end position="215"/>
    </location>
</feature>
<proteinExistence type="predicted"/>
<reference evidence="12" key="1">
    <citation type="submission" date="2022-03" db="EMBL/GenBank/DDBJ databases">
        <authorList>
            <person name="Martin C."/>
        </authorList>
    </citation>
    <scope>NUCLEOTIDE SEQUENCE</scope>
</reference>
<dbReference type="PANTHER" id="PTHR12120:SF10">
    <property type="entry name" value="TNFR-CYS DOMAIN-CONTAINING PROTEIN"/>
    <property type="match status" value="1"/>
</dbReference>
<dbReference type="PROSITE" id="PS00652">
    <property type="entry name" value="TNFR_NGFR_1"/>
    <property type="match status" value="1"/>
</dbReference>
<comment type="subcellular location">
    <subcellularLocation>
        <location evidence="1">Membrane</location>
        <topology evidence="1">Single-pass membrane protein</topology>
    </subcellularLocation>
</comment>
<evidence type="ECO:0000256" key="4">
    <source>
        <dbReference type="ARBA" id="ARBA00022989"/>
    </source>
</evidence>
<dbReference type="PROSITE" id="PS50050">
    <property type="entry name" value="TNFR_NGFR_2"/>
    <property type="match status" value="1"/>
</dbReference>
<keyword evidence="13" id="KW-1185">Reference proteome</keyword>
<dbReference type="Gene3D" id="2.10.50.10">
    <property type="entry name" value="Tumor Necrosis Factor Receptor, subunit A, domain 2"/>
    <property type="match status" value="1"/>
</dbReference>
<sequence>MCRDIKVSVVVAMVTVTGIRGEYQQNWFLPLTMAFKYMASMECAPSLQDPPCHELKEYKVKYQDGTSSCVPCSKCQKGQCVASHCFEYTDTTCRTPRQNEYIERHICIVCSDCGNNRIVIRNCTKHADTDCGDCKSGYTWDPMVEDCVLSKNKVVSSLSRVPIAFIAEPSGYFTTLKPEQRVTPQEGIHGVPWIYVIGGLVVLVVLGLAIVLACVKVKKCQRQRYTHRGENERRDNNESSATLLEDKHDDKGVENASSTDCQQSKKSEQYHSASNDTEGINLYTNGHASCNMDGKQGMRGTPF</sequence>